<evidence type="ECO:0000313" key="1">
    <source>
        <dbReference type="EMBL" id="APA13783.1"/>
    </source>
</evidence>
<protein>
    <submittedName>
        <fullName evidence="1">Uncharacterized protein</fullName>
    </submittedName>
</protein>
<dbReference type="AlphaFoldDB" id="A0A1D9QGM5"/>
<evidence type="ECO:0000313" key="2">
    <source>
        <dbReference type="Proteomes" id="UP000177798"/>
    </source>
</evidence>
<accession>A0A1D9QGM5</accession>
<reference evidence="2" key="1">
    <citation type="journal article" date="2017" name="Genome Biol. Evol.">
        <title>The complete genome sequence of the phytopathogenic fungus Sclerotinia sclerotiorum reveals insights into the genome architecture of broad host range pathogens.</title>
        <authorList>
            <person name="Derbyshire M."/>
            <person name="Denton-Giles M."/>
            <person name="Hegedus D."/>
            <person name="Seifbarghy S."/>
            <person name="Rollins J."/>
            <person name="van Kan J."/>
            <person name="Seidl M.F."/>
            <person name="Faino L."/>
            <person name="Mbengue M."/>
            <person name="Navaud O."/>
            <person name="Raffaele S."/>
            <person name="Hammond-Kosack K."/>
            <person name="Heard S."/>
            <person name="Oliver R."/>
        </authorList>
    </citation>
    <scope>NUCLEOTIDE SEQUENCE [LARGE SCALE GENOMIC DNA]</scope>
    <source>
        <strain evidence="2">ATCC 18683 / 1980 / Ss-1</strain>
    </source>
</reference>
<proteinExistence type="predicted"/>
<name>A0A1D9QGM5_SCLS1</name>
<dbReference type="Proteomes" id="UP000177798">
    <property type="component" value="Chromosome 11"/>
</dbReference>
<gene>
    <name evidence="1" type="ORF">sscle_11g085530</name>
</gene>
<dbReference type="VEuPathDB" id="FungiDB:sscle_11g085530"/>
<sequence>MTLSAFCESTSAETVHALRILKAEFQALDNNNVDDGDSDTYSVTSNSSATTDFSTFTTLTEEGDLEPLSLWDQTESLMERIMERVPWE</sequence>
<organism evidence="1 2">
    <name type="scientific">Sclerotinia sclerotiorum (strain ATCC 18683 / 1980 / Ss-1)</name>
    <name type="common">White mold</name>
    <name type="synonym">Whetzelinia sclerotiorum</name>
    <dbReference type="NCBI Taxonomy" id="665079"/>
    <lineage>
        <taxon>Eukaryota</taxon>
        <taxon>Fungi</taxon>
        <taxon>Dikarya</taxon>
        <taxon>Ascomycota</taxon>
        <taxon>Pezizomycotina</taxon>
        <taxon>Leotiomycetes</taxon>
        <taxon>Helotiales</taxon>
        <taxon>Sclerotiniaceae</taxon>
        <taxon>Sclerotinia</taxon>
    </lineage>
</organism>
<dbReference type="EMBL" id="CP017824">
    <property type="protein sequence ID" value="APA13783.1"/>
    <property type="molecule type" value="Genomic_DNA"/>
</dbReference>